<feature type="non-terminal residue" evidence="1">
    <location>
        <position position="91"/>
    </location>
</feature>
<gene>
    <name evidence="1" type="ORF">PENTCL1PPCAC_10056</name>
</gene>
<protein>
    <submittedName>
        <fullName evidence="1">Uncharacterized protein</fullName>
    </submittedName>
</protein>
<comment type="caution">
    <text evidence="1">The sequence shown here is derived from an EMBL/GenBank/DDBJ whole genome shotgun (WGS) entry which is preliminary data.</text>
</comment>
<sequence>NLITLVTGVFSDSSLHDKESSWEKQASLTGERRAKRKLYDETAYNKQMLWIQNAQRLDRHGNSLLIMEFHHLLLLSTKWRESKHSWRSSCQ</sequence>
<evidence type="ECO:0000313" key="2">
    <source>
        <dbReference type="Proteomes" id="UP001432027"/>
    </source>
</evidence>
<dbReference type="EMBL" id="BTSX01000003">
    <property type="protein sequence ID" value="GMS87881.1"/>
    <property type="molecule type" value="Genomic_DNA"/>
</dbReference>
<accession>A0AAV5SX22</accession>
<dbReference type="AlphaFoldDB" id="A0AAV5SX22"/>
<organism evidence="1 2">
    <name type="scientific">Pristionchus entomophagus</name>
    <dbReference type="NCBI Taxonomy" id="358040"/>
    <lineage>
        <taxon>Eukaryota</taxon>
        <taxon>Metazoa</taxon>
        <taxon>Ecdysozoa</taxon>
        <taxon>Nematoda</taxon>
        <taxon>Chromadorea</taxon>
        <taxon>Rhabditida</taxon>
        <taxon>Rhabditina</taxon>
        <taxon>Diplogasteromorpha</taxon>
        <taxon>Diplogasteroidea</taxon>
        <taxon>Neodiplogasteridae</taxon>
        <taxon>Pristionchus</taxon>
    </lineage>
</organism>
<evidence type="ECO:0000313" key="1">
    <source>
        <dbReference type="EMBL" id="GMS87881.1"/>
    </source>
</evidence>
<dbReference type="Proteomes" id="UP001432027">
    <property type="component" value="Unassembled WGS sequence"/>
</dbReference>
<reference evidence="1" key="1">
    <citation type="submission" date="2023-10" db="EMBL/GenBank/DDBJ databases">
        <title>Genome assembly of Pristionchus species.</title>
        <authorList>
            <person name="Yoshida K."/>
            <person name="Sommer R.J."/>
        </authorList>
    </citation>
    <scope>NUCLEOTIDE SEQUENCE</scope>
    <source>
        <strain evidence="1">RS0144</strain>
    </source>
</reference>
<keyword evidence="2" id="KW-1185">Reference proteome</keyword>
<name>A0AAV5SX22_9BILA</name>
<proteinExistence type="predicted"/>
<feature type="non-terminal residue" evidence="1">
    <location>
        <position position="1"/>
    </location>
</feature>